<feature type="transmembrane region" description="Helical" evidence="1">
    <location>
        <begin position="197"/>
        <end position="218"/>
    </location>
</feature>
<gene>
    <name evidence="3" type="ORF">SAMN05444002_0200</name>
</gene>
<keyword evidence="1" id="KW-0812">Transmembrane</keyword>
<name>A0A1N6E0D1_9RHOB</name>
<feature type="transmembrane region" description="Helical" evidence="1">
    <location>
        <begin position="462"/>
        <end position="483"/>
    </location>
</feature>
<dbReference type="STRING" id="1217970.SAMN05444002_0200"/>
<dbReference type="InterPro" id="IPR002823">
    <property type="entry name" value="DUF112_TM"/>
</dbReference>
<reference evidence="4" key="1">
    <citation type="submission" date="2016-11" db="EMBL/GenBank/DDBJ databases">
        <authorList>
            <person name="Varghese N."/>
            <person name="Submissions S."/>
        </authorList>
    </citation>
    <scope>NUCLEOTIDE SEQUENCE [LARGE SCALE GENOMIC DNA]</scope>
    <source>
        <strain evidence="4">DSM 29440</strain>
    </source>
</reference>
<feature type="transmembrane region" description="Helical" evidence="1">
    <location>
        <begin position="107"/>
        <end position="133"/>
    </location>
</feature>
<evidence type="ECO:0000256" key="1">
    <source>
        <dbReference type="SAM" id="Phobius"/>
    </source>
</evidence>
<organism evidence="3 4">
    <name type="scientific">Vannielia litorea</name>
    <dbReference type="NCBI Taxonomy" id="1217970"/>
    <lineage>
        <taxon>Bacteria</taxon>
        <taxon>Pseudomonadati</taxon>
        <taxon>Pseudomonadota</taxon>
        <taxon>Alphaproteobacteria</taxon>
        <taxon>Rhodobacterales</taxon>
        <taxon>Paracoccaceae</taxon>
        <taxon>Vannielia</taxon>
    </lineage>
</organism>
<proteinExistence type="predicted"/>
<dbReference type="EMBL" id="FSRL01000001">
    <property type="protein sequence ID" value="SIN76480.1"/>
    <property type="molecule type" value="Genomic_DNA"/>
</dbReference>
<dbReference type="OrthoDB" id="9791872at2"/>
<accession>A0A1N6E0D1</accession>
<evidence type="ECO:0000313" key="3">
    <source>
        <dbReference type="EMBL" id="SIN76480.1"/>
    </source>
</evidence>
<feature type="domain" description="DUF112" evidence="2">
    <location>
        <begin position="18"/>
        <end position="439"/>
    </location>
</feature>
<protein>
    <submittedName>
        <fullName evidence="3">Putative tricarboxylic transport membrane protein</fullName>
    </submittedName>
</protein>
<feature type="transmembrane region" description="Helical" evidence="1">
    <location>
        <begin position="434"/>
        <end position="456"/>
    </location>
</feature>
<feature type="transmembrane region" description="Helical" evidence="1">
    <location>
        <begin position="20"/>
        <end position="47"/>
    </location>
</feature>
<evidence type="ECO:0000313" key="4">
    <source>
        <dbReference type="Proteomes" id="UP000184932"/>
    </source>
</evidence>
<dbReference type="Proteomes" id="UP000184932">
    <property type="component" value="Unassembled WGS sequence"/>
</dbReference>
<dbReference type="PANTHER" id="PTHR35342">
    <property type="entry name" value="TRICARBOXYLIC TRANSPORT PROTEIN"/>
    <property type="match status" value="1"/>
</dbReference>
<feature type="transmembrane region" description="Helical" evidence="1">
    <location>
        <begin position="59"/>
        <end position="79"/>
    </location>
</feature>
<feature type="transmembrane region" description="Helical" evidence="1">
    <location>
        <begin position="355"/>
        <end position="378"/>
    </location>
</feature>
<feature type="transmembrane region" description="Helical" evidence="1">
    <location>
        <begin position="390"/>
        <end position="406"/>
    </location>
</feature>
<evidence type="ECO:0000259" key="2">
    <source>
        <dbReference type="Pfam" id="PF01970"/>
    </source>
</evidence>
<keyword evidence="1" id="KW-1133">Transmembrane helix</keyword>
<keyword evidence="1" id="KW-0472">Membrane</keyword>
<sequence length="510" mass="52805">MLDGLLQGFLEMGSLGNLTLIFLGTALGLLVGALPGLSSPMAIIVLLPITFRMETLPAFALMIGIYVGTKLGGSFSAILLRTPGTPASACTALDGYPMALRGEAGLALGYATMASTIGGVLGWVGAVCAIPLLASVALHSAPADIALVGVAGLTMVAAFARGSIVKGLSGVLIGLMISSVGIDQQDAVMRYTFGLTILESGLPFEAVLVGIFGFAVVFSDISMTARGSELLTKDVSLRVPRLKDLLPRWRAWSIGSAYGLGIGAIPGVGADGSTWLSYATVKNSSKNPPPEAFGNGVPEGIITPESSNNATTGGALVPMLTLGIPGDGSTAIMLGAMIMHGLTPGVGLMNDDPDIVYGLLAALLISTIFMFLIAMGAIRVFVRVLQRERNVLFPFILVLATIGAFSAGNSTFPVYVAIGFGVMGFLLESRGFPVVTIVLGAILGPIIEYNVRLALALDGGEWSTFVSTWPRMALVAFIAFLLFKEFRNAFRSNSSARRTATGAAKESSAS</sequence>
<dbReference type="AlphaFoldDB" id="A0A1N6E0D1"/>
<dbReference type="PANTHER" id="PTHR35342:SF5">
    <property type="entry name" value="TRICARBOXYLIC TRANSPORT PROTEIN"/>
    <property type="match status" value="1"/>
</dbReference>
<keyword evidence="4" id="KW-1185">Reference proteome</keyword>
<feature type="transmembrane region" description="Helical" evidence="1">
    <location>
        <begin position="412"/>
        <end position="427"/>
    </location>
</feature>
<feature type="transmembrane region" description="Helical" evidence="1">
    <location>
        <begin position="145"/>
        <end position="177"/>
    </location>
</feature>
<dbReference type="Pfam" id="PF01970">
    <property type="entry name" value="TctA"/>
    <property type="match status" value="1"/>
</dbReference>